<organism evidence="7 8">
    <name type="scientific">Candidatus Methylopumilus turicensis</name>
    <dbReference type="NCBI Taxonomy" id="1581680"/>
    <lineage>
        <taxon>Bacteria</taxon>
        <taxon>Pseudomonadati</taxon>
        <taxon>Pseudomonadota</taxon>
        <taxon>Betaproteobacteria</taxon>
        <taxon>Nitrosomonadales</taxon>
        <taxon>Methylophilaceae</taxon>
        <taxon>Candidatus Methylopumilus</taxon>
    </lineage>
</organism>
<dbReference type="PANTHER" id="PTHR22550:SF5">
    <property type="entry name" value="LEUCINE ZIPPER PROTEIN 4"/>
    <property type="match status" value="1"/>
</dbReference>
<dbReference type="InterPro" id="IPR050768">
    <property type="entry name" value="UPF0353/GerABKA_families"/>
</dbReference>
<keyword evidence="3 5" id="KW-1133">Transmembrane helix</keyword>
<dbReference type="EMBL" id="LN794158">
    <property type="protein sequence ID" value="CEN55609.1"/>
    <property type="molecule type" value="Genomic_DNA"/>
</dbReference>
<sequence length="330" mass="36374">MNIPLFFNSPWALWLMPLAFLPLVLNRTFTQRYSWVAMLPKDRLSDLIGLMLKVLAVLALLMIILGLASPHSQQQSIERIGVGAQITLVLDRSASMDDPFSGGEVNGKVGETKSVAASRLLTDFLKSRQNDMFGMITFSNSAMYVLPLTENREAILAAVQATAGNALFQTNIGSGITSGAGLFDKVPDSGSRAMILISDGGGRIDIETQQKIRDWLDRLHIGLYWIVLRQPGGLSIFDTSYVPPEDAVLPPQIELNAFFKTLNSPFHAYEADDPKSLAAAIADINRKEKKPIRYHEQIPGYDFSSACFLLAALMIGLLLGVKFLEVRTWD</sequence>
<dbReference type="Gene3D" id="3.40.50.410">
    <property type="entry name" value="von Willebrand factor, type A domain"/>
    <property type="match status" value="1"/>
</dbReference>
<dbReference type="Pfam" id="PF13519">
    <property type="entry name" value="VWA_2"/>
    <property type="match status" value="1"/>
</dbReference>
<evidence type="ECO:0000313" key="8">
    <source>
        <dbReference type="Proteomes" id="UP000056322"/>
    </source>
</evidence>
<accession>A0A0B7ITN6</accession>
<dbReference type="PROSITE" id="PS50234">
    <property type="entry name" value="VWFA"/>
    <property type="match status" value="1"/>
</dbReference>
<keyword evidence="4 5" id="KW-0472">Membrane</keyword>
<evidence type="ECO:0000256" key="2">
    <source>
        <dbReference type="ARBA" id="ARBA00022692"/>
    </source>
</evidence>
<evidence type="ECO:0000256" key="3">
    <source>
        <dbReference type="ARBA" id="ARBA00022989"/>
    </source>
</evidence>
<reference evidence="8" key="1">
    <citation type="submission" date="2014-12" db="EMBL/GenBank/DDBJ databases">
        <authorList>
            <person name="Salcher M.M."/>
        </authorList>
    </citation>
    <scope>NUCLEOTIDE SEQUENCE [LARGE SCALE GENOMIC DNA]</scope>
    <source>
        <strain evidence="8">MMS-10A-171</strain>
    </source>
</reference>
<dbReference type="KEGG" id="mbac:BN1209_0564"/>
<dbReference type="CDD" id="cd00198">
    <property type="entry name" value="vWFA"/>
    <property type="match status" value="1"/>
</dbReference>
<dbReference type="OrthoDB" id="6206554at2"/>
<evidence type="ECO:0000313" key="7">
    <source>
        <dbReference type="EMBL" id="CEN55609.1"/>
    </source>
</evidence>
<feature type="transmembrane region" description="Helical" evidence="5">
    <location>
        <begin position="50"/>
        <end position="69"/>
    </location>
</feature>
<dbReference type="Proteomes" id="UP000056322">
    <property type="component" value="Chromosome 1"/>
</dbReference>
<dbReference type="InterPro" id="IPR002035">
    <property type="entry name" value="VWF_A"/>
</dbReference>
<keyword evidence="8" id="KW-1185">Reference proteome</keyword>
<dbReference type="RefSeq" id="WP_045750855.1">
    <property type="nucleotide sequence ID" value="NZ_LN794158.1"/>
</dbReference>
<dbReference type="InterPro" id="IPR036465">
    <property type="entry name" value="vWFA_dom_sf"/>
</dbReference>
<dbReference type="PANTHER" id="PTHR22550">
    <property type="entry name" value="SPORE GERMINATION PROTEIN"/>
    <property type="match status" value="1"/>
</dbReference>
<dbReference type="SMART" id="SM00327">
    <property type="entry name" value="VWA"/>
    <property type="match status" value="1"/>
</dbReference>
<dbReference type="HOGENOM" id="CLU_071823_0_0_4"/>
<feature type="domain" description="VWFA" evidence="6">
    <location>
        <begin position="85"/>
        <end position="284"/>
    </location>
</feature>
<feature type="transmembrane region" description="Helical" evidence="5">
    <location>
        <begin position="303"/>
        <end position="324"/>
    </location>
</feature>
<protein>
    <submittedName>
        <fullName evidence="7">von Willebrand factor type A</fullName>
    </submittedName>
</protein>
<dbReference type="SUPFAM" id="SSF53300">
    <property type="entry name" value="vWA-like"/>
    <property type="match status" value="1"/>
</dbReference>
<dbReference type="STRING" id="1581680.BN1209_0564"/>
<name>A0A0B7ITN6_9PROT</name>
<keyword evidence="2 5" id="KW-0812">Transmembrane</keyword>
<evidence type="ECO:0000256" key="1">
    <source>
        <dbReference type="ARBA" id="ARBA00022475"/>
    </source>
</evidence>
<feature type="transmembrane region" description="Helical" evidence="5">
    <location>
        <begin position="12"/>
        <end position="29"/>
    </location>
</feature>
<keyword evidence="1" id="KW-1003">Cell membrane</keyword>
<evidence type="ECO:0000256" key="5">
    <source>
        <dbReference type="SAM" id="Phobius"/>
    </source>
</evidence>
<gene>
    <name evidence="7" type="ORF">BN1209_0564</name>
</gene>
<proteinExistence type="predicted"/>
<evidence type="ECO:0000259" key="6">
    <source>
        <dbReference type="PROSITE" id="PS50234"/>
    </source>
</evidence>
<evidence type="ECO:0000256" key="4">
    <source>
        <dbReference type="ARBA" id="ARBA00023136"/>
    </source>
</evidence>
<dbReference type="AlphaFoldDB" id="A0A0B7ITN6"/>